<evidence type="ECO:0000313" key="2">
    <source>
        <dbReference type="EMBL" id="KAG0260757.1"/>
    </source>
</evidence>
<dbReference type="EMBL" id="JAAAJA010000145">
    <property type="protein sequence ID" value="KAG0260757.1"/>
    <property type="molecule type" value="Genomic_DNA"/>
</dbReference>
<feature type="compositionally biased region" description="Acidic residues" evidence="1">
    <location>
        <begin position="350"/>
        <end position="359"/>
    </location>
</feature>
<feature type="region of interest" description="Disordered" evidence="1">
    <location>
        <begin position="319"/>
        <end position="359"/>
    </location>
</feature>
<evidence type="ECO:0000256" key="1">
    <source>
        <dbReference type="SAM" id="MobiDB-lite"/>
    </source>
</evidence>
<accession>A0A9P6Q9B7</accession>
<dbReference type="SUPFAM" id="SSF53335">
    <property type="entry name" value="S-adenosyl-L-methionine-dependent methyltransferases"/>
    <property type="match status" value="1"/>
</dbReference>
<name>A0A9P6Q9B7_9FUNG</name>
<gene>
    <name evidence="2" type="ORF">BG011_001654</name>
</gene>
<sequence length="402" mass="44631">MSNHPKDLDIYDSAGPPESILATTSGVEDDGASMISVMQDISTFGIAGRIWDSSYVLDVFLRRPTDQYTFTPPCPIPSEYFLPPANKFLPTGAAADQSLPPSFTSASGTESESKLVAAPGAQESEAMTMPTTTKPLRPIRILEIGAGTGYVGIALAKRLTSDCALTLTDLEEVVPLMEKNVQDNMSSPPSTNMETTTAAEMGKAAERRCATVNVEPLAWGNSEHAKRILLSKQDADGDNNTLNNGGDGIVDFVVASDLVYFPELYPPLLQTLREITEVGKTRIIFGYKERSMWKETPFWEEFGRYFEIEVVRIEKKKKTKAAEETKDGERNQDLEKDKDLVADRTRKETTDDEEDNEEEDLIEVFGCEERMYVFVASKRRDEDILKGVDDTLTTLMMMQISI</sequence>
<dbReference type="PANTHER" id="PTHR14614:SF161">
    <property type="match status" value="1"/>
</dbReference>
<evidence type="ECO:0000313" key="3">
    <source>
        <dbReference type="Proteomes" id="UP000726737"/>
    </source>
</evidence>
<comment type="caution">
    <text evidence="2">The sequence shown here is derived from an EMBL/GenBank/DDBJ whole genome shotgun (WGS) entry which is preliminary data.</text>
</comment>
<dbReference type="InterPro" id="IPR029063">
    <property type="entry name" value="SAM-dependent_MTases_sf"/>
</dbReference>
<dbReference type="PANTHER" id="PTHR14614">
    <property type="entry name" value="HEPATOCELLULAR CARCINOMA-ASSOCIATED ANTIGEN"/>
    <property type="match status" value="1"/>
</dbReference>
<dbReference type="Pfam" id="PF10294">
    <property type="entry name" value="Methyltransf_16"/>
    <property type="match status" value="2"/>
</dbReference>
<keyword evidence="3" id="KW-1185">Reference proteome</keyword>
<dbReference type="InterPro" id="IPR019410">
    <property type="entry name" value="Methyltransf_16"/>
</dbReference>
<dbReference type="AlphaFoldDB" id="A0A9P6Q9B7"/>
<dbReference type="GO" id="GO:0032991">
    <property type="term" value="C:protein-containing complex"/>
    <property type="evidence" value="ECO:0007669"/>
    <property type="project" value="TreeGrafter"/>
</dbReference>
<dbReference type="Proteomes" id="UP000726737">
    <property type="component" value="Unassembled WGS sequence"/>
</dbReference>
<evidence type="ECO:0008006" key="4">
    <source>
        <dbReference type="Google" id="ProtNLM"/>
    </source>
</evidence>
<feature type="compositionally biased region" description="Basic and acidic residues" evidence="1">
    <location>
        <begin position="320"/>
        <end position="349"/>
    </location>
</feature>
<protein>
    <recommendedName>
        <fullName evidence="4">S-adenosyl-L-methionine-dependent methyltransferase</fullName>
    </recommendedName>
</protein>
<dbReference type="Gene3D" id="3.40.50.150">
    <property type="entry name" value="Vaccinia Virus protein VP39"/>
    <property type="match status" value="1"/>
</dbReference>
<proteinExistence type="predicted"/>
<reference evidence="2" key="1">
    <citation type="journal article" date="2020" name="Fungal Divers.">
        <title>Resolving the Mortierellaceae phylogeny through synthesis of multi-gene phylogenetics and phylogenomics.</title>
        <authorList>
            <person name="Vandepol N."/>
            <person name="Liber J."/>
            <person name="Desiro A."/>
            <person name="Na H."/>
            <person name="Kennedy M."/>
            <person name="Barry K."/>
            <person name="Grigoriev I.V."/>
            <person name="Miller A.N."/>
            <person name="O'Donnell K."/>
            <person name="Stajich J.E."/>
            <person name="Bonito G."/>
        </authorList>
    </citation>
    <scope>NUCLEOTIDE SEQUENCE</scope>
    <source>
        <strain evidence="2">KOD948</strain>
    </source>
</reference>
<dbReference type="OrthoDB" id="413520at2759"/>
<organism evidence="2 3">
    <name type="scientific">Mortierella polycephala</name>
    <dbReference type="NCBI Taxonomy" id="41804"/>
    <lineage>
        <taxon>Eukaryota</taxon>
        <taxon>Fungi</taxon>
        <taxon>Fungi incertae sedis</taxon>
        <taxon>Mucoromycota</taxon>
        <taxon>Mortierellomycotina</taxon>
        <taxon>Mortierellomycetes</taxon>
        <taxon>Mortierellales</taxon>
        <taxon>Mortierellaceae</taxon>
        <taxon>Mortierella</taxon>
    </lineage>
</organism>
<dbReference type="GO" id="GO:0005829">
    <property type="term" value="C:cytosol"/>
    <property type="evidence" value="ECO:0007669"/>
    <property type="project" value="TreeGrafter"/>
</dbReference>